<organism evidence="1 2">
    <name type="scientific">Gossypium arboreum</name>
    <name type="common">Tree cotton</name>
    <name type="synonym">Gossypium nanking</name>
    <dbReference type="NCBI Taxonomy" id="29729"/>
    <lineage>
        <taxon>Eukaryota</taxon>
        <taxon>Viridiplantae</taxon>
        <taxon>Streptophyta</taxon>
        <taxon>Embryophyta</taxon>
        <taxon>Tracheophyta</taxon>
        <taxon>Spermatophyta</taxon>
        <taxon>Magnoliopsida</taxon>
        <taxon>eudicotyledons</taxon>
        <taxon>Gunneridae</taxon>
        <taxon>Pentapetalae</taxon>
        <taxon>rosids</taxon>
        <taxon>malvids</taxon>
        <taxon>Malvales</taxon>
        <taxon>Malvaceae</taxon>
        <taxon>Malvoideae</taxon>
        <taxon>Gossypium</taxon>
    </lineage>
</organism>
<dbReference type="Proteomes" id="UP001358586">
    <property type="component" value="Chromosome 3"/>
</dbReference>
<dbReference type="EMBL" id="JARKNE010000003">
    <property type="protein sequence ID" value="KAK5840749.1"/>
    <property type="molecule type" value="Genomic_DNA"/>
</dbReference>
<sequence length="50" mass="5333">MDDEVGCGGVLTDEKGVAHTLFSGLVKAMRSEMAKIMAINTALEMYIDIG</sequence>
<accession>A0ABR0QNE3</accession>
<comment type="caution">
    <text evidence="1">The sequence shown here is derived from an EMBL/GenBank/DDBJ whole genome shotgun (WGS) entry which is preliminary data.</text>
</comment>
<keyword evidence="2" id="KW-1185">Reference proteome</keyword>
<reference evidence="1 2" key="1">
    <citation type="submission" date="2023-03" db="EMBL/GenBank/DDBJ databases">
        <title>WGS of Gossypium arboreum.</title>
        <authorList>
            <person name="Yu D."/>
        </authorList>
    </citation>
    <scope>NUCLEOTIDE SEQUENCE [LARGE SCALE GENOMIC DNA]</scope>
    <source>
        <tissue evidence="1">Leaf</tissue>
    </source>
</reference>
<evidence type="ECO:0000313" key="1">
    <source>
        <dbReference type="EMBL" id="KAK5840749.1"/>
    </source>
</evidence>
<gene>
    <name evidence="1" type="ORF">PVK06_009652</name>
</gene>
<protein>
    <submittedName>
        <fullName evidence="1">Uncharacterized protein</fullName>
    </submittedName>
</protein>
<evidence type="ECO:0000313" key="2">
    <source>
        <dbReference type="Proteomes" id="UP001358586"/>
    </source>
</evidence>
<proteinExistence type="predicted"/>
<name>A0ABR0QNE3_GOSAR</name>